<dbReference type="NCBIfam" id="TIGR01168">
    <property type="entry name" value="YSIRK_signal"/>
    <property type="match status" value="1"/>
</dbReference>
<keyword evidence="5" id="KW-0472">Membrane</keyword>
<keyword evidence="6" id="KW-0378">Hydrolase</keyword>
<reference evidence="6 7" key="1">
    <citation type="submission" date="2020-02" db="EMBL/GenBank/DDBJ databases">
        <title>Complete genome sequences of six Lactobacillus iners strains isolated from the human vagina.</title>
        <authorList>
            <person name="France M.T."/>
            <person name="Rutt L."/>
            <person name="Narina S."/>
            <person name="Arbaugh S."/>
            <person name="Humphrys M.S."/>
            <person name="Ma B."/>
            <person name="Hayward M.R."/>
            <person name="Relman D."/>
            <person name="Kwon D.S."/>
            <person name="Ravel J."/>
        </authorList>
    </citation>
    <scope>NUCLEOTIDE SEQUENCE [LARGE SCALE GENOMIC DNA]</scope>
    <source>
        <strain evidence="6 7">C0210C1</strain>
    </source>
</reference>
<comment type="subcellular location">
    <subcellularLocation>
        <location evidence="1">Secreted</location>
    </subcellularLocation>
</comment>
<dbReference type="InterPro" id="IPR018247">
    <property type="entry name" value="EF_Hand_1_Ca_BS"/>
</dbReference>
<keyword evidence="5" id="KW-1133">Transmembrane helix</keyword>
<dbReference type="EMBL" id="CP049228">
    <property type="protein sequence ID" value="QIH24037.1"/>
    <property type="molecule type" value="Genomic_DNA"/>
</dbReference>
<accession>A0A6G7B999</accession>
<evidence type="ECO:0000256" key="4">
    <source>
        <dbReference type="ARBA" id="ARBA00022837"/>
    </source>
</evidence>
<keyword evidence="2" id="KW-0964">Secreted</keyword>
<evidence type="ECO:0000313" key="6">
    <source>
        <dbReference type="EMBL" id="QIH24037.1"/>
    </source>
</evidence>
<dbReference type="Pfam" id="PF26363">
    <property type="entry name" value="Phospholipase-like"/>
    <property type="match status" value="1"/>
</dbReference>
<organism evidence="6 7">
    <name type="scientific">Lactobacillus iners</name>
    <dbReference type="NCBI Taxonomy" id="147802"/>
    <lineage>
        <taxon>Bacteria</taxon>
        <taxon>Bacillati</taxon>
        <taxon>Bacillota</taxon>
        <taxon>Bacilli</taxon>
        <taxon>Lactobacillales</taxon>
        <taxon>Lactobacillaceae</taxon>
        <taxon>Lactobacillus</taxon>
    </lineage>
</organism>
<gene>
    <name evidence="6" type="ORF">G6Z83_04935</name>
</gene>
<keyword evidence="4" id="KW-0106">Calcium</keyword>
<dbReference type="RefSeq" id="WP_164824032.1">
    <property type="nucleotide sequence ID" value="NZ_CP049228.1"/>
</dbReference>
<dbReference type="GO" id="GO:0016787">
    <property type="term" value="F:hydrolase activity"/>
    <property type="evidence" value="ECO:0007669"/>
    <property type="project" value="UniProtKB-KW"/>
</dbReference>
<dbReference type="AlphaFoldDB" id="A0A6G7B999"/>
<dbReference type="InterPro" id="IPR005877">
    <property type="entry name" value="YSIRK_signal_dom"/>
</dbReference>
<evidence type="ECO:0000256" key="2">
    <source>
        <dbReference type="ARBA" id="ARBA00022525"/>
    </source>
</evidence>
<dbReference type="InterPro" id="IPR029058">
    <property type="entry name" value="AB_hydrolase_fold"/>
</dbReference>
<keyword evidence="3" id="KW-0732">Signal</keyword>
<dbReference type="InterPro" id="IPR059100">
    <property type="entry name" value="TSP3_bac"/>
</dbReference>
<dbReference type="Pfam" id="PF18884">
    <property type="entry name" value="TSP3_bac"/>
    <property type="match status" value="1"/>
</dbReference>
<dbReference type="Gene3D" id="3.40.50.1820">
    <property type="entry name" value="alpha/beta hydrolase"/>
    <property type="match status" value="1"/>
</dbReference>
<keyword evidence="5" id="KW-0812">Transmembrane</keyword>
<dbReference type="Proteomes" id="UP000501676">
    <property type="component" value="Chromosome"/>
</dbReference>
<feature type="transmembrane region" description="Helical" evidence="5">
    <location>
        <begin position="842"/>
        <end position="863"/>
    </location>
</feature>
<evidence type="ECO:0000313" key="7">
    <source>
        <dbReference type="Proteomes" id="UP000501676"/>
    </source>
</evidence>
<sequence length="868" mass="94033">MVFNRRRSNLCYGIRKLAIGVVSMVISVAFLTEISVAQAKENTSNYQEHLVDKKASVADLTKTREKSKNQVESFRPLNQQDMIKLAKGQLTLPGGQVDPSFYHKPVLDVAGDDDHDGLKNGQELYVEKVNNREFLGYHTHPLLSDSDGDGLLDADEIKNHTDPLVWNICDRDLAMMMELSYRDDNYIQQVLDSHHPLKEKYNGRQEYELMHTELAPFWKAEKSFHESDGLDATFFVTHSDLPYLKDNQVQVLAIRGTKGGADLDDDLNLTLGMTPGQVDSLNKILKQLQNEGALTNTYLTGHSLGGYLAMTALVEARDKGYTGIKKAVTFNAPKIRGNLFNKKMQRVAKEANLLTQRGEAIHYAVSNDNVISAVGNFIGAKSVGKSANGHSSRTYFEDRIMQFGFKQGRRKSSMAGTGDQEANLKKVLAGFSNPVVVTQADAYPAKIKNHIVTEVGVIPDLTQCILNRNELPLAKVEDKTSSMHLYQPYQIGKGQCGSLSLTYQDGSKKTYFVTIDVQKAKPAGVVTSKGEPLMQETKPAGVVTSKVDPLVQKVKPAGVVTSKGDPLVQKAKPEGVVTSKVDPLVQEAKPAAVVTSKVDSLVQKAKPAGVITSKGEPLVQKAKPAGVVTSKGDPLVQEAKPAGVVTSKDDPLVQEAKPAGVVTSKVDPIVQKAKPEGVVTSKGEPLVQKANPAGVVISKGEPLVQETKPAGVVTSKVDPLVQKAKPAGVVTSKFDPLVQKAKPEGVVTSKVDPLVQKAKPAGVITSKVDPLVQKVNPAGVVTSKGDPLVELTKADHATELSHLTELLEKKVPSIKQKQLSQQISSDVHINAKKLPQLGADCRILVCLVSFMSIFIIGSSKYVINKDKK</sequence>
<evidence type="ECO:0000256" key="3">
    <source>
        <dbReference type="ARBA" id="ARBA00022729"/>
    </source>
</evidence>
<dbReference type="PROSITE" id="PS00018">
    <property type="entry name" value="EF_HAND_1"/>
    <property type="match status" value="1"/>
</dbReference>
<dbReference type="SUPFAM" id="SSF53474">
    <property type="entry name" value="alpha/beta-Hydrolases"/>
    <property type="match status" value="1"/>
</dbReference>
<name>A0A6G7B999_9LACO</name>
<evidence type="ECO:0000256" key="1">
    <source>
        <dbReference type="ARBA" id="ARBA00004613"/>
    </source>
</evidence>
<evidence type="ECO:0000256" key="5">
    <source>
        <dbReference type="SAM" id="Phobius"/>
    </source>
</evidence>
<protein>
    <submittedName>
        <fullName evidence="6">Alpha/beta hydrolase</fullName>
    </submittedName>
</protein>
<proteinExistence type="predicted"/>